<protein>
    <submittedName>
        <fullName evidence="2">Fibronectin type-III domain-containing protein</fullName>
    </submittedName>
</protein>
<proteinExistence type="predicted"/>
<name>A0A1I8GPT7_9PLAT</name>
<evidence type="ECO:0000313" key="1">
    <source>
        <dbReference type="Proteomes" id="UP000095280"/>
    </source>
</evidence>
<dbReference type="AlphaFoldDB" id="A0A1I8GPT7"/>
<organism evidence="1 2">
    <name type="scientific">Macrostomum lignano</name>
    <dbReference type="NCBI Taxonomy" id="282301"/>
    <lineage>
        <taxon>Eukaryota</taxon>
        <taxon>Metazoa</taxon>
        <taxon>Spiralia</taxon>
        <taxon>Lophotrochozoa</taxon>
        <taxon>Platyhelminthes</taxon>
        <taxon>Rhabditophora</taxon>
        <taxon>Macrostomorpha</taxon>
        <taxon>Macrostomida</taxon>
        <taxon>Macrostomidae</taxon>
        <taxon>Macrostomum</taxon>
    </lineage>
</organism>
<reference evidence="2" key="1">
    <citation type="submission" date="2016-11" db="UniProtKB">
        <authorList>
            <consortium name="WormBaseParasite"/>
        </authorList>
    </citation>
    <scope>IDENTIFICATION</scope>
</reference>
<dbReference type="WBParaSite" id="maker-uti_cns_0002737-snap-gene-0.5-mRNA-1">
    <property type="protein sequence ID" value="maker-uti_cns_0002737-snap-gene-0.5-mRNA-1"/>
    <property type="gene ID" value="maker-uti_cns_0002737-snap-gene-0.5"/>
</dbReference>
<accession>A0A1I8GPT7</accession>
<sequence>AKFILPAPTLTASGCFKQITLEPASVTCDWRPKYDNSGCYYETSYQASSAKFILPAPTLTASGCFKQSSYQNSAAIFVPKVDVTASGCLKELSFDNSSVTATANVTVAASGFFSESSFSSSVVKFTDVSTKVSASGCFHEESSKSEMASSGCFKEIQRSTSSARFLFQLPTTASGTFNERVAVEELKISTPPSMPVIRSMPIVDSGCEFVGSTAELISESRADERQVQQQHSSSIYALSVGQSSSASRATRTSEAQTDLNYKSALWNMFVLKNGRVDVNLSFIVSYFGVEAFAREYMLLREFRNVATQVGEGGEVGFATASPRSANLIQSRSFESQSSASRVYGSGVVNIGGSSVSIGGSDGEMLDLSSSFATRLPSVQRQIEFNNFSGAHADVSDLSGVISSASGTSAIQRQSSGRSGERIVTQSSGSGIVNMSETVSSGSRGFAVSGDGLSSVYRSVSGIDGSDGSVQAALASMVSVGESNSGITRLSTLEGRMLNLSD</sequence>
<dbReference type="Proteomes" id="UP000095280">
    <property type="component" value="Unplaced"/>
</dbReference>
<keyword evidence="1" id="KW-1185">Reference proteome</keyword>
<evidence type="ECO:0000313" key="2">
    <source>
        <dbReference type="WBParaSite" id="maker-uti_cns_0002737-snap-gene-0.5-mRNA-1"/>
    </source>
</evidence>